<feature type="region of interest" description="Disordered" evidence="1">
    <location>
        <begin position="291"/>
        <end position="311"/>
    </location>
</feature>
<dbReference type="RefSeq" id="WP_091076867.1">
    <property type="nucleotide sequence ID" value="NZ_LT629799.1"/>
</dbReference>
<evidence type="ECO:0000313" key="4">
    <source>
        <dbReference type="Proteomes" id="UP000198825"/>
    </source>
</evidence>
<evidence type="ECO:0000256" key="1">
    <source>
        <dbReference type="SAM" id="MobiDB-lite"/>
    </source>
</evidence>
<dbReference type="EMBL" id="LT629799">
    <property type="protein sequence ID" value="SDV00665.1"/>
    <property type="molecule type" value="Genomic_DNA"/>
</dbReference>
<keyword evidence="4" id="KW-1185">Reference proteome</keyword>
<name>A0A1H2N6F0_9ACTN</name>
<dbReference type="STRING" id="546874.SAMN04488544_3353"/>
<organism evidence="3 4">
    <name type="scientific">Microlunatus sagamiharensis</name>
    <dbReference type="NCBI Taxonomy" id="546874"/>
    <lineage>
        <taxon>Bacteria</taxon>
        <taxon>Bacillati</taxon>
        <taxon>Actinomycetota</taxon>
        <taxon>Actinomycetes</taxon>
        <taxon>Propionibacteriales</taxon>
        <taxon>Propionibacteriaceae</taxon>
        <taxon>Microlunatus</taxon>
    </lineage>
</organism>
<dbReference type="AlphaFoldDB" id="A0A1H2N6F0"/>
<protein>
    <submittedName>
        <fullName evidence="3">Uncharacterized protein</fullName>
    </submittedName>
</protein>
<gene>
    <name evidence="3" type="ORF">SAMN04488544_3353</name>
</gene>
<accession>A0A1H2N6F0</accession>
<dbReference type="Proteomes" id="UP000198825">
    <property type="component" value="Chromosome I"/>
</dbReference>
<evidence type="ECO:0000313" key="3">
    <source>
        <dbReference type="EMBL" id="SDV00665.1"/>
    </source>
</evidence>
<evidence type="ECO:0000256" key="2">
    <source>
        <dbReference type="SAM" id="SignalP"/>
    </source>
</evidence>
<proteinExistence type="predicted"/>
<keyword evidence="2" id="KW-0732">Signal</keyword>
<feature type="compositionally biased region" description="Low complexity" evidence="1">
    <location>
        <begin position="291"/>
        <end position="303"/>
    </location>
</feature>
<feature type="chain" id="PRO_5009281177" evidence="2">
    <location>
        <begin position="27"/>
        <end position="311"/>
    </location>
</feature>
<feature type="signal peptide" evidence="2">
    <location>
        <begin position="1"/>
        <end position="26"/>
    </location>
</feature>
<sequence>MRPALPVLAAGTLAAAALLVPTAASADTQSPWLRQHHQTQSQKRVNDPNFALRWHVVNHKVTVLARDRVAVPFVYSCGDAQNPTTIAVSPGVFQDTYSEDDKASAYFESSDDDTVPFPVFTCDSKEHTLKTVLTADPEDSAKGFENGTVEVGILVLGPFNPIPPVPPVQGARTSPSGDETIVPVEDGIPDEFGPRFEHAVVGTNKVRDARAKVAVTVNATPETTPPGSKITVKGTVKRNGTAYQGKAASLYFQSNDRTPAVQVGSATASSRGTLTTKVTVTGPGTYFWTTTSTSKTQKGSSTGDYAASARV</sequence>
<reference evidence="4" key="1">
    <citation type="submission" date="2016-10" db="EMBL/GenBank/DDBJ databases">
        <authorList>
            <person name="Varghese N."/>
            <person name="Submissions S."/>
        </authorList>
    </citation>
    <scope>NUCLEOTIDE SEQUENCE [LARGE SCALE GENOMIC DNA]</scope>
    <source>
        <strain evidence="4">DSM 21743</strain>
    </source>
</reference>